<dbReference type="AlphaFoldDB" id="A0A8E2B0M0"/>
<dbReference type="OrthoDB" id="3251271at2759"/>
<protein>
    <submittedName>
        <fullName evidence="2">Uncharacterized protein</fullName>
    </submittedName>
</protein>
<dbReference type="EMBL" id="KV722367">
    <property type="protein sequence ID" value="OCH92554.1"/>
    <property type="molecule type" value="Genomic_DNA"/>
</dbReference>
<accession>A0A8E2B0M0</accession>
<feature type="compositionally biased region" description="Polar residues" evidence="1">
    <location>
        <begin position="120"/>
        <end position="136"/>
    </location>
</feature>
<organism evidence="2 3">
    <name type="scientific">Obba rivulosa</name>
    <dbReference type="NCBI Taxonomy" id="1052685"/>
    <lineage>
        <taxon>Eukaryota</taxon>
        <taxon>Fungi</taxon>
        <taxon>Dikarya</taxon>
        <taxon>Basidiomycota</taxon>
        <taxon>Agaricomycotina</taxon>
        <taxon>Agaricomycetes</taxon>
        <taxon>Polyporales</taxon>
        <taxon>Gelatoporiaceae</taxon>
        <taxon>Obba</taxon>
    </lineage>
</organism>
<feature type="compositionally biased region" description="Basic residues" evidence="1">
    <location>
        <begin position="266"/>
        <end position="276"/>
    </location>
</feature>
<feature type="compositionally biased region" description="Basic and acidic residues" evidence="1">
    <location>
        <begin position="162"/>
        <end position="177"/>
    </location>
</feature>
<keyword evidence="3" id="KW-1185">Reference proteome</keyword>
<sequence length="276" mass="30733">MWHGQFSLLFTSVRNRAGSCSARLSSCFCLFPLRPRPSVLHPVVMAGKTLSNGTLSLRFMQNAHRAKQQAQVEAEQRKIKDEAEWEVSKEIKEAWGIGSKSQTEQNVAYEASYLPFLFPSTSDGAEPSSSTPSHQNPVVRGRRTFNHRGQEVVHYETPTDNEGDKKVNIEEKDAEKPRPKRLVAISGFRAPAQDAKKPRSKTAQMLIREDALVRPPSALAPLREQGSGFVKPPGFDDLPSTSKAGPSLKRDRQTDAAPDPRTSEAKKRKKKEKETS</sequence>
<gene>
    <name evidence="2" type="ORF">OBBRIDRAFT_428845</name>
</gene>
<evidence type="ECO:0000256" key="1">
    <source>
        <dbReference type="SAM" id="MobiDB-lite"/>
    </source>
</evidence>
<dbReference type="Proteomes" id="UP000250043">
    <property type="component" value="Unassembled WGS sequence"/>
</dbReference>
<name>A0A8E2B0M0_9APHY</name>
<reference evidence="2 3" key="1">
    <citation type="submission" date="2016-07" db="EMBL/GenBank/DDBJ databases">
        <title>Draft genome of the white-rot fungus Obba rivulosa 3A-2.</title>
        <authorList>
            <consortium name="DOE Joint Genome Institute"/>
            <person name="Miettinen O."/>
            <person name="Riley R."/>
            <person name="Acob R."/>
            <person name="Barry K."/>
            <person name="Cullen D."/>
            <person name="De Vries R."/>
            <person name="Hainaut M."/>
            <person name="Hatakka A."/>
            <person name="Henrissat B."/>
            <person name="Hilden K."/>
            <person name="Kuo R."/>
            <person name="Labutti K."/>
            <person name="Lipzen A."/>
            <person name="Makela M.R."/>
            <person name="Sandor L."/>
            <person name="Spatafora J.W."/>
            <person name="Grigoriev I.V."/>
            <person name="Hibbett D.S."/>
        </authorList>
    </citation>
    <scope>NUCLEOTIDE SEQUENCE [LARGE SCALE GENOMIC DNA]</scope>
    <source>
        <strain evidence="2 3">3A-2</strain>
    </source>
</reference>
<dbReference type="Pfam" id="PF10175">
    <property type="entry name" value="MPP6"/>
    <property type="match status" value="1"/>
</dbReference>
<feature type="region of interest" description="Disordered" evidence="1">
    <location>
        <begin position="120"/>
        <end position="276"/>
    </location>
</feature>
<proteinExistence type="predicted"/>
<evidence type="ECO:0000313" key="3">
    <source>
        <dbReference type="Proteomes" id="UP000250043"/>
    </source>
</evidence>
<evidence type="ECO:0000313" key="2">
    <source>
        <dbReference type="EMBL" id="OCH92554.1"/>
    </source>
</evidence>